<reference evidence="6" key="1">
    <citation type="journal article" date="2009" name="Appl. Environ. Microbiol.">
        <title>Complete genome sequence of the chemolithoautotrophic marine magnetotactic coccus strain MC-1.</title>
        <authorList>
            <person name="Schubbe S."/>
            <person name="Williams T.J."/>
            <person name="Xie G."/>
            <person name="Kiss H.E."/>
            <person name="Brettin T.S."/>
            <person name="Martinez D."/>
            <person name="Ross C.A."/>
            <person name="Schuler D."/>
            <person name="Cox B.L."/>
            <person name="Nealson K.H."/>
            <person name="Bazylinski D.A."/>
        </authorList>
    </citation>
    <scope>NUCLEOTIDE SEQUENCE [LARGE SCALE GENOMIC DNA]</scope>
    <source>
        <strain evidence="6">ATCC BAA-1437 / JCM 17883 / MC-1</strain>
    </source>
</reference>
<dbReference type="SMART" id="SM00448">
    <property type="entry name" value="REC"/>
    <property type="match status" value="3"/>
</dbReference>
<dbReference type="InterPro" id="IPR001789">
    <property type="entry name" value="Sig_transdc_resp-reg_receiver"/>
</dbReference>
<dbReference type="eggNOG" id="COG2201">
    <property type="taxonomic scope" value="Bacteria"/>
</dbReference>
<accession>A0L7U4</accession>
<evidence type="ECO:0000259" key="3">
    <source>
        <dbReference type="PROSITE" id="PS50110"/>
    </source>
</evidence>
<proteinExistence type="predicted"/>
<dbReference type="InterPro" id="IPR001054">
    <property type="entry name" value="A/G_cyclase"/>
</dbReference>
<dbReference type="RefSeq" id="WP_011713187.1">
    <property type="nucleotide sequence ID" value="NC_008576.1"/>
</dbReference>
<dbReference type="PROSITE" id="PS50125">
    <property type="entry name" value="GUANYLATE_CYCLASE_2"/>
    <property type="match status" value="1"/>
</dbReference>
<dbReference type="GO" id="GO:0000160">
    <property type="term" value="P:phosphorelay signal transduction system"/>
    <property type="evidence" value="ECO:0007669"/>
    <property type="project" value="InterPro"/>
</dbReference>
<dbReference type="AlphaFoldDB" id="A0L7U4"/>
<dbReference type="InterPro" id="IPR050595">
    <property type="entry name" value="Bact_response_regulator"/>
</dbReference>
<dbReference type="InterPro" id="IPR011006">
    <property type="entry name" value="CheY-like_superfamily"/>
</dbReference>
<dbReference type="InterPro" id="IPR029787">
    <property type="entry name" value="Nucleotide_cyclase"/>
</dbReference>
<dbReference type="PROSITE" id="PS50110">
    <property type="entry name" value="RESPONSE_REGULATORY"/>
    <property type="match status" value="3"/>
</dbReference>
<evidence type="ECO:0000256" key="2">
    <source>
        <dbReference type="PROSITE-ProRule" id="PRU00169"/>
    </source>
</evidence>
<dbReference type="SUPFAM" id="SSF52172">
    <property type="entry name" value="CheY-like"/>
    <property type="match status" value="3"/>
</dbReference>
<dbReference type="SUPFAM" id="SSF55073">
    <property type="entry name" value="Nucleotide cyclase"/>
    <property type="match status" value="1"/>
</dbReference>
<reference evidence="5 6" key="2">
    <citation type="journal article" date="2012" name="Int. J. Syst. Evol. Microbiol.">
        <title>Magnetococcus marinus gen. nov., sp. nov., a marine, magnetotactic bacterium that represents a novel lineage (Magnetococcaceae fam. nov.; Magnetococcales ord. nov.) at the base of the Alphaproteobacteria.</title>
        <authorList>
            <person name="Bazylinski D.A."/>
            <person name="Williams T.J."/>
            <person name="Lefevre C.T."/>
            <person name="Berg R.J."/>
            <person name="Zhang C.L."/>
            <person name="Bowser S.S."/>
            <person name="Dean A.J."/>
            <person name="Beveridge T.J."/>
        </authorList>
    </citation>
    <scope>NUCLEOTIDE SEQUENCE [LARGE SCALE GENOMIC DNA]</scope>
    <source>
        <strain evidence="6">ATCC BAA-1437 / JCM 17883 / MC-1</strain>
    </source>
</reference>
<sequence>MGLKVTKVLLITDTPMINKMIMGALADGERFAVEELTSDSEGFFEQIIETAPDLVFLRTELKSANGIQVCEAIKRHKMLGKRTKVVFLSGNPQIREQAIQHRADQFLTLPFQKEDVHKLMDLLVPPIPTVLYVEDSDLFHRVVVPALREEGFHVVEAWDGREALTLVDTADVDIIVTDVEMPVMDGLTLCHNVRSTMVKDIPILLLTSQTSEEAVAKGFDAGADDYLAKPVVVPELVSRIRRLLSSNAEAERPERILVVDDSELIRTTLRNALTAQGFRVDEAKDGLQGLGMSMKTHYNLVISDYEMPNLDGLEMCVRIRASENKQRANVPIIFVTTRDSKADMVKMRSIGIHAFISKPFVGDRVVAEVERVLADRRLDQQRASFRNYLSHLSQHKIVDLYDDQGGVSDDQFRTMLFMNIVGFGKICRSLDAKQLVTFLNRYFDMACEIMVRYHATVDKLINDGLYVSFDRQDDGAHRAVAAACRLVESLPKIHGETGQSFKVRIGINAGRIVLGNIGSHYRDRNFTVIGDNVELAHQAARSDQQGNLVVITDSVRKLLEDKLEVREHAVLESAGETSVPLFSVVKLKEPYSL</sequence>
<comment type="caution">
    <text evidence="2">Lacks conserved residue(s) required for the propagation of feature annotation.</text>
</comment>
<feature type="domain" description="Guanylate cyclase" evidence="4">
    <location>
        <begin position="414"/>
        <end position="540"/>
    </location>
</feature>
<keyword evidence="1 2" id="KW-0597">Phosphoprotein</keyword>
<dbReference type="Pfam" id="PF00072">
    <property type="entry name" value="Response_reg"/>
    <property type="match status" value="3"/>
</dbReference>
<feature type="modified residue" description="4-aspartylphosphate" evidence="2">
    <location>
        <position position="304"/>
    </location>
</feature>
<dbReference type="PANTHER" id="PTHR44591:SF3">
    <property type="entry name" value="RESPONSE REGULATORY DOMAIN-CONTAINING PROTEIN"/>
    <property type="match status" value="1"/>
</dbReference>
<dbReference type="HOGENOM" id="CLU_459908_0_0_5"/>
<gene>
    <name evidence="5" type="ordered locus">Mmc1_1528</name>
</gene>
<dbReference type="KEGG" id="mgm:Mmc1_1528"/>
<evidence type="ECO:0000256" key="1">
    <source>
        <dbReference type="ARBA" id="ARBA00022553"/>
    </source>
</evidence>
<dbReference type="CDD" id="cd07302">
    <property type="entry name" value="CHD"/>
    <property type="match status" value="1"/>
</dbReference>
<feature type="modified residue" description="4-aspartylphosphate" evidence="2">
    <location>
        <position position="178"/>
    </location>
</feature>
<dbReference type="CDD" id="cd17574">
    <property type="entry name" value="REC_OmpR"/>
    <property type="match status" value="1"/>
</dbReference>
<name>A0L7U4_MAGMM</name>
<dbReference type="eggNOG" id="COG0745">
    <property type="taxonomic scope" value="Bacteria"/>
</dbReference>
<evidence type="ECO:0000313" key="5">
    <source>
        <dbReference type="EMBL" id="ABK44037.1"/>
    </source>
</evidence>
<organism evidence="5 6">
    <name type="scientific">Magnetococcus marinus (strain ATCC BAA-1437 / JCM 17883 / MC-1)</name>
    <dbReference type="NCBI Taxonomy" id="156889"/>
    <lineage>
        <taxon>Bacteria</taxon>
        <taxon>Pseudomonadati</taxon>
        <taxon>Pseudomonadota</taxon>
        <taxon>Magnetococcia</taxon>
        <taxon>Magnetococcales</taxon>
        <taxon>Magnetococcaceae</taxon>
        <taxon>Magnetococcus</taxon>
    </lineage>
</organism>
<dbReference type="GO" id="GO:0009190">
    <property type="term" value="P:cyclic nucleotide biosynthetic process"/>
    <property type="evidence" value="ECO:0007669"/>
    <property type="project" value="InterPro"/>
</dbReference>
<dbReference type="EMBL" id="CP000471">
    <property type="protein sequence ID" value="ABK44037.1"/>
    <property type="molecule type" value="Genomic_DNA"/>
</dbReference>
<feature type="domain" description="Response regulatory" evidence="3">
    <location>
        <begin position="7"/>
        <end position="124"/>
    </location>
</feature>
<feature type="domain" description="Response regulatory" evidence="3">
    <location>
        <begin position="129"/>
        <end position="244"/>
    </location>
</feature>
<dbReference type="STRING" id="156889.Mmc1_1528"/>
<dbReference type="Pfam" id="PF00211">
    <property type="entry name" value="Guanylate_cyc"/>
    <property type="match status" value="1"/>
</dbReference>
<dbReference type="eggNOG" id="COG2114">
    <property type="taxonomic scope" value="Bacteria"/>
</dbReference>
<dbReference type="Proteomes" id="UP000002586">
    <property type="component" value="Chromosome"/>
</dbReference>
<dbReference type="PANTHER" id="PTHR44591">
    <property type="entry name" value="STRESS RESPONSE REGULATOR PROTEIN 1"/>
    <property type="match status" value="1"/>
</dbReference>
<dbReference type="Gene3D" id="3.30.70.1230">
    <property type="entry name" value="Nucleotide cyclase"/>
    <property type="match status" value="1"/>
</dbReference>
<feature type="domain" description="Response regulatory" evidence="3">
    <location>
        <begin position="255"/>
        <end position="373"/>
    </location>
</feature>
<dbReference type="GO" id="GO:0004016">
    <property type="term" value="F:adenylate cyclase activity"/>
    <property type="evidence" value="ECO:0007669"/>
    <property type="project" value="UniProtKB-ARBA"/>
</dbReference>
<keyword evidence="6" id="KW-1185">Reference proteome</keyword>
<protein>
    <submittedName>
        <fullName evidence="5">Adenylate/guanylate cyclase</fullName>
    </submittedName>
</protein>
<evidence type="ECO:0000313" key="6">
    <source>
        <dbReference type="Proteomes" id="UP000002586"/>
    </source>
</evidence>
<dbReference type="Gene3D" id="3.40.50.2300">
    <property type="match status" value="3"/>
</dbReference>
<evidence type="ECO:0000259" key="4">
    <source>
        <dbReference type="PROSITE" id="PS50125"/>
    </source>
</evidence>
<dbReference type="SMART" id="SM00044">
    <property type="entry name" value="CYCc"/>
    <property type="match status" value="1"/>
</dbReference>